<dbReference type="RefSeq" id="WP_073092326.1">
    <property type="nucleotide sequence ID" value="NZ_FRBC01000033.1"/>
</dbReference>
<gene>
    <name evidence="1" type="ORF">SAMN05216582_13310</name>
</gene>
<dbReference type="AlphaFoldDB" id="A0A1M6X8Q4"/>
<dbReference type="EMBL" id="FRBC01000033">
    <property type="protein sequence ID" value="SHL02249.1"/>
    <property type="molecule type" value="Genomic_DNA"/>
</dbReference>
<name>A0A1M6X8Q4_SELRU</name>
<organism evidence="1 2">
    <name type="scientific">Selenomonas ruminantium</name>
    <dbReference type="NCBI Taxonomy" id="971"/>
    <lineage>
        <taxon>Bacteria</taxon>
        <taxon>Bacillati</taxon>
        <taxon>Bacillota</taxon>
        <taxon>Negativicutes</taxon>
        <taxon>Selenomonadales</taxon>
        <taxon>Selenomonadaceae</taxon>
        <taxon>Selenomonas</taxon>
    </lineage>
</organism>
<accession>A0A1M6X8Q4</accession>
<protein>
    <submittedName>
        <fullName evidence="1">Uncharacterized protein</fullName>
    </submittedName>
</protein>
<reference evidence="1 2" key="1">
    <citation type="submission" date="2016-11" db="EMBL/GenBank/DDBJ databases">
        <authorList>
            <person name="Jaros S."/>
            <person name="Januszkiewicz K."/>
            <person name="Wedrychowicz H."/>
        </authorList>
    </citation>
    <scope>NUCLEOTIDE SEQUENCE [LARGE SCALE GENOMIC DNA]</scope>
    <source>
        <strain evidence="1 2">HD4</strain>
    </source>
</reference>
<evidence type="ECO:0000313" key="2">
    <source>
        <dbReference type="Proteomes" id="UP000184263"/>
    </source>
</evidence>
<sequence length="132" mass="14555">MELRVMQNTLWRDVTVVPAEQSKEDKTLTSKPTFSHMLRQLETGGGIRDTGDHSGEETTVVTQVMSDGSVLTTVYEGKRIVSQNKTHAANPEKIPTIFSTQVEKSGKAVEGTEENLACAETESLMLNMLKSR</sequence>
<evidence type="ECO:0000313" key="1">
    <source>
        <dbReference type="EMBL" id="SHL02249.1"/>
    </source>
</evidence>
<dbReference type="Proteomes" id="UP000184263">
    <property type="component" value="Unassembled WGS sequence"/>
</dbReference>
<proteinExistence type="predicted"/>